<dbReference type="PROSITE" id="PS50157">
    <property type="entry name" value="ZINC_FINGER_C2H2_2"/>
    <property type="match status" value="1"/>
</dbReference>
<dbReference type="SUPFAM" id="SSF57667">
    <property type="entry name" value="beta-beta-alpha zinc fingers"/>
    <property type="match status" value="1"/>
</dbReference>
<evidence type="ECO:0000256" key="4">
    <source>
        <dbReference type="ARBA" id="ARBA00022833"/>
    </source>
</evidence>
<dbReference type="EMBL" id="JBBWWR010000008">
    <property type="protein sequence ID" value="KAK8962333.1"/>
    <property type="molecule type" value="Genomic_DNA"/>
</dbReference>
<dbReference type="Pfam" id="PF22996">
    <property type="entry name" value="C2H2-2nd_BIRD-IDD"/>
    <property type="match status" value="1"/>
</dbReference>
<feature type="region of interest" description="Disordered" evidence="8">
    <location>
        <begin position="16"/>
        <end position="40"/>
    </location>
</feature>
<feature type="compositionally biased region" description="Basic and acidic residues" evidence="8">
    <location>
        <begin position="244"/>
        <end position="255"/>
    </location>
</feature>
<sequence>MEITAGPGGLVLASRGWAGEARPDGLGPASSGWAGETRRGQAGPVEFESYSVMTVSNSASGEASASSENHAALAFLPPPAKKKRNLPGMPDPEAEVIVLSPKTLMATNRFVCEICNKGFQRDQNLQLHRRGHNLPWKLRQRTGKEVKKRVYVCPEPGCVHHDPSRALGDLTGIKKHFCRKHGEKKWKCDKCSKKYAVQSDWKAHAKTCGTREYRCDCGTLFSRRDSYVTHLAFCDALAEESARAHGSENRREEKAATAAAAPASLQEQQMVSLPMLPDQKDRENSAVLLRYMPPLAPASMSVNCNNSSGSTTSCAGNTLFASSVATTRTSFSDLIGGTSRTEAEPPSLCLSSNGPPSLFPPAPERRQFAAPPPSAHMSATALLQKAAQMGAAASSSSFLRGFGLPASSSPSATGCELQWPEQTSMSAGLGLGLRYDGSGAAGLPGLMLSSANLFESKPAATLDFLGLGMGTAGSSNAGGLSAFINSIGAGGLEAYGGGRSSTPSKAWDGSGGDREPNGRAFTDSNLWSAEVLKQRSGSGENAVKIDLERPMRTEIGVREIAIGPTDLEFADKNLWSAEVLKRRSSSGARHPAASAAGPPTTVDDMSVVRSWWAFLTVRSGG</sequence>
<dbReference type="PANTHER" id="PTHR10593:SF188">
    <property type="entry name" value="ZINC FINGER PROTEIN GAI-ASSOCIATED FACTOR 1"/>
    <property type="match status" value="1"/>
</dbReference>
<name>A0ABR2MEK8_9ASPA</name>
<dbReference type="Pfam" id="PF00096">
    <property type="entry name" value="zf-C2H2"/>
    <property type="match status" value="1"/>
</dbReference>
<keyword evidence="4" id="KW-0862">Zinc</keyword>
<dbReference type="PANTHER" id="PTHR10593">
    <property type="entry name" value="SERINE/THREONINE-PROTEIN KINASE RIO"/>
    <property type="match status" value="1"/>
</dbReference>
<reference evidence="11 12" key="1">
    <citation type="journal article" date="2022" name="Nat. Plants">
        <title>Genomes of leafy and leafless Platanthera orchids illuminate the evolution of mycoheterotrophy.</title>
        <authorList>
            <person name="Li M.H."/>
            <person name="Liu K.W."/>
            <person name="Li Z."/>
            <person name="Lu H.C."/>
            <person name="Ye Q.L."/>
            <person name="Zhang D."/>
            <person name="Wang J.Y."/>
            <person name="Li Y.F."/>
            <person name="Zhong Z.M."/>
            <person name="Liu X."/>
            <person name="Yu X."/>
            <person name="Liu D.K."/>
            <person name="Tu X.D."/>
            <person name="Liu B."/>
            <person name="Hao Y."/>
            <person name="Liao X.Y."/>
            <person name="Jiang Y.T."/>
            <person name="Sun W.H."/>
            <person name="Chen J."/>
            <person name="Chen Y.Q."/>
            <person name="Ai Y."/>
            <person name="Zhai J.W."/>
            <person name="Wu S.S."/>
            <person name="Zhou Z."/>
            <person name="Hsiao Y.Y."/>
            <person name="Wu W.L."/>
            <person name="Chen Y.Y."/>
            <person name="Lin Y.F."/>
            <person name="Hsu J.L."/>
            <person name="Li C.Y."/>
            <person name="Wang Z.W."/>
            <person name="Zhao X."/>
            <person name="Zhong W.Y."/>
            <person name="Ma X.K."/>
            <person name="Ma L."/>
            <person name="Huang J."/>
            <person name="Chen G.Z."/>
            <person name="Huang M.Z."/>
            <person name="Huang L."/>
            <person name="Peng D.H."/>
            <person name="Luo Y.B."/>
            <person name="Zou S.Q."/>
            <person name="Chen S.P."/>
            <person name="Lan S."/>
            <person name="Tsai W.C."/>
            <person name="Van de Peer Y."/>
            <person name="Liu Z.J."/>
        </authorList>
    </citation>
    <scope>NUCLEOTIDE SEQUENCE [LARGE SCALE GENOMIC DNA]</scope>
    <source>
        <strain evidence="11">Lor288</strain>
    </source>
</reference>
<keyword evidence="2" id="KW-0677">Repeat</keyword>
<keyword evidence="6" id="KW-0804">Transcription</keyword>
<evidence type="ECO:0000256" key="8">
    <source>
        <dbReference type="SAM" id="MobiDB-lite"/>
    </source>
</evidence>
<evidence type="ECO:0000256" key="3">
    <source>
        <dbReference type="ARBA" id="ARBA00022771"/>
    </source>
</evidence>
<gene>
    <name evidence="11" type="primary">NUC</name>
    <name evidence="10" type="ORF">KSP40_PGU008562</name>
    <name evidence="11" type="ORF">KSP40_PGU013383</name>
</gene>
<comment type="caution">
    <text evidence="11">The sequence shown here is derived from an EMBL/GenBank/DDBJ whole genome shotgun (WGS) entry which is preliminary data.</text>
</comment>
<evidence type="ECO:0000256" key="2">
    <source>
        <dbReference type="ARBA" id="ARBA00022737"/>
    </source>
</evidence>
<evidence type="ECO:0000313" key="10">
    <source>
        <dbReference type="EMBL" id="KAK8962333.1"/>
    </source>
</evidence>
<dbReference type="PROSITE" id="PS00028">
    <property type="entry name" value="ZINC_FINGER_C2H2_1"/>
    <property type="match status" value="1"/>
</dbReference>
<feature type="region of interest" description="Disordered" evidence="8">
    <location>
        <begin position="335"/>
        <end position="373"/>
    </location>
</feature>
<dbReference type="Pfam" id="PF22992">
    <property type="entry name" value="C2CH-4th_BIRD-IDD"/>
    <property type="match status" value="1"/>
</dbReference>
<dbReference type="InterPro" id="IPR036236">
    <property type="entry name" value="Znf_C2H2_sf"/>
</dbReference>
<dbReference type="InterPro" id="IPR055186">
    <property type="entry name" value="C2H2-2nd_BIRD-IDD"/>
</dbReference>
<accession>A0ABR2MEK8</accession>
<keyword evidence="12" id="KW-1185">Reference proteome</keyword>
<evidence type="ECO:0000313" key="12">
    <source>
        <dbReference type="Proteomes" id="UP001412067"/>
    </source>
</evidence>
<dbReference type="InterPro" id="IPR055185">
    <property type="entry name" value="C2CH-4th_BIRD-IDD"/>
</dbReference>
<keyword evidence="3 7" id="KW-0863">Zinc-finger</keyword>
<evidence type="ECO:0000256" key="7">
    <source>
        <dbReference type="PROSITE-ProRule" id="PRU00042"/>
    </source>
</evidence>
<feature type="region of interest" description="Disordered" evidence="8">
    <location>
        <begin position="244"/>
        <end position="266"/>
    </location>
</feature>
<protein>
    <submittedName>
        <fullName evidence="11">Zinc finger protein NUTCRACKER</fullName>
    </submittedName>
</protein>
<evidence type="ECO:0000256" key="1">
    <source>
        <dbReference type="ARBA" id="ARBA00022723"/>
    </source>
</evidence>
<keyword evidence="1" id="KW-0479">Metal-binding</keyword>
<feature type="region of interest" description="Disordered" evidence="8">
    <location>
        <begin position="498"/>
        <end position="520"/>
    </location>
</feature>
<dbReference type="InterPro" id="IPR031140">
    <property type="entry name" value="IDD1-16"/>
</dbReference>
<keyword evidence="5" id="KW-0805">Transcription regulation</keyword>
<proteinExistence type="predicted"/>
<reference evidence="11" key="2">
    <citation type="submission" date="2024-02" db="EMBL/GenBank/DDBJ databases">
        <authorList>
            <person name="Li M.-H."/>
            <person name="Liu K.-W."/>
            <person name="Li Z."/>
            <person name="Lu H.-C."/>
            <person name="Ye Q.-L."/>
            <person name="Zhang D."/>
            <person name="Wang J.-Y."/>
            <person name="Li Y.-F."/>
            <person name="Zhong Z.-M."/>
            <person name="Liu X."/>
            <person name="Yu X."/>
            <person name="Liu D.-K."/>
            <person name="Tu X.-D."/>
            <person name="Liu B."/>
            <person name="Hao Y."/>
            <person name="Liao X.-Y."/>
            <person name="Jiang Y.-T."/>
            <person name="Sun W.-H."/>
            <person name="Chen J."/>
            <person name="Ai Y."/>
            <person name="Zhai J.-W."/>
            <person name="Wu S.-S."/>
            <person name="Zhou Z."/>
            <person name="Hsiao Y.-Y."/>
            <person name="Wu W.-L."/>
            <person name="Chen Y.-Y."/>
            <person name="Lin Y.-F."/>
            <person name="Hsu J.-L."/>
            <person name="Li C.-Y."/>
            <person name="Wang Z.-W."/>
            <person name="Zhao X."/>
            <person name="Zhong W.-Y."/>
            <person name="Ma X.-K."/>
            <person name="Ma L."/>
            <person name="Huang J."/>
            <person name="Chen G.-Z."/>
            <person name="Huang M.-Z."/>
            <person name="Huang L."/>
            <person name="Peng D.-H."/>
            <person name="Luo Y.-B."/>
            <person name="Zou S.-Q."/>
            <person name="Chen S.-P."/>
            <person name="Lan S."/>
            <person name="Tsai W.-C."/>
            <person name="Van De Peer Y."/>
            <person name="Liu Z.-J."/>
        </authorList>
    </citation>
    <scope>NUCLEOTIDE SEQUENCE</scope>
    <source>
        <strain evidence="11">Lor288</strain>
        <tissue evidence="11">Flower</tissue>
    </source>
</reference>
<dbReference type="Gene3D" id="3.30.160.60">
    <property type="entry name" value="Classic Zinc Finger"/>
    <property type="match status" value="2"/>
</dbReference>
<dbReference type="InterPro" id="IPR055187">
    <property type="entry name" value="C2CH-3rd_BIRD-IDD"/>
</dbReference>
<dbReference type="EMBL" id="JBBWWR010000008">
    <property type="protein sequence ID" value="KAK8962476.1"/>
    <property type="molecule type" value="Genomic_DNA"/>
</dbReference>
<organism evidence="11 12">
    <name type="scientific">Platanthera guangdongensis</name>
    <dbReference type="NCBI Taxonomy" id="2320717"/>
    <lineage>
        <taxon>Eukaryota</taxon>
        <taxon>Viridiplantae</taxon>
        <taxon>Streptophyta</taxon>
        <taxon>Embryophyta</taxon>
        <taxon>Tracheophyta</taxon>
        <taxon>Spermatophyta</taxon>
        <taxon>Magnoliopsida</taxon>
        <taxon>Liliopsida</taxon>
        <taxon>Asparagales</taxon>
        <taxon>Orchidaceae</taxon>
        <taxon>Orchidoideae</taxon>
        <taxon>Orchideae</taxon>
        <taxon>Orchidinae</taxon>
        <taxon>Platanthera</taxon>
    </lineage>
</organism>
<evidence type="ECO:0000256" key="6">
    <source>
        <dbReference type="ARBA" id="ARBA00023163"/>
    </source>
</evidence>
<dbReference type="Proteomes" id="UP001412067">
    <property type="component" value="Unassembled WGS sequence"/>
</dbReference>
<dbReference type="InterPro" id="IPR013087">
    <property type="entry name" value="Znf_C2H2_type"/>
</dbReference>
<evidence type="ECO:0000256" key="5">
    <source>
        <dbReference type="ARBA" id="ARBA00023015"/>
    </source>
</evidence>
<evidence type="ECO:0000313" key="11">
    <source>
        <dbReference type="EMBL" id="KAK8962476.1"/>
    </source>
</evidence>
<dbReference type="SMART" id="SM00355">
    <property type="entry name" value="ZnF_C2H2"/>
    <property type="match status" value="3"/>
</dbReference>
<dbReference type="Pfam" id="PF22995">
    <property type="entry name" value="C2CH-3rd_BIRD-IDD"/>
    <property type="match status" value="1"/>
</dbReference>
<evidence type="ECO:0000259" key="9">
    <source>
        <dbReference type="PROSITE" id="PS50157"/>
    </source>
</evidence>
<feature type="domain" description="C2H2-type" evidence="9">
    <location>
        <begin position="110"/>
        <end position="132"/>
    </location>
</feature>